<sequence length="369" mass="38194">MRPIGTAWQLPAAVCSALLIVALGSRIPLPGLNSDAVASYLATGGAMAGFSILALGVTPLFAAFVVAEIAQLAIPSLARWQAATAHNTGRMAFIIRALALVFAALQGYGIMRALEAGGLADGGALGFIPVGLACFVGATALIIWLTDRIRLRGLGSGFWLLLVAIPLVAMSAGELSAWVAQARSGRASSMDWLAAGAYLAATLAIVVVADAILSERFGDGDTEPLFLRRILVWPPTMAKIVAGFAIALPVLLAPDGMFDEPLSIAIAGLVLTLVLIPVFVFAYARLVAIGRPSDAGKGGKMPALLAVAGIEIVIVAGAGLLNWMLHPPFHLNGQSLIVLMTVALALRQSFDGSSEMTSKSPREGNHPMS</sequence>
<dbReference type="GO" id="GO:0015031">
    <property type="term" value="P:protein transport"/>
    <property type="evidence" value="ECO:0007669"/>
    <property type="project" value="InterPro"/>
</dbReference>
<evidence type="ECO:0000256" key="1">
    <source>
        <dbReference type="SAM" id="Phobius"/>
    </source>
</evidence>
<dbReference type="Proteomes" id="UP000532373">
    <property type="component" value="Unassembled WGS sequence"/>
</dbReference>
<gene>
    <name evidence="2" type="ORF">HNQ96_005348</name>
</gene>
<dbReference type="Pfam" id="PF00344">
    <property type="entry name" value="SecY"/>
    <property type="match status" value="1"/>
</dbReference>
<feature type="transmembrane region" description="Helical" evidence="1">
    <location>
        <begin position="91"/>
        <end position="111"/>
    </location>
</feature>
<feature type="transmembrane region" description="Helical" evidence="1">
    <location>
        <begin position="158"/>
        <end position="180"/>
    </location>
</feature>
<protein>
    <submittedName>
        <fullName evidence="2">Preprotein translocase subunit SecY</fullName>
    </submittedName>
</protein>
<dbReference type="InterPro" id="IPR023201">
    <property type="entry name" value="SecY_dom_sf"/>
</dbReference>
<reference evidence="2 3" key="1">
    <citation type="submission" date="2020-08" db="EMBL/GenBank/DDBJ databases">
        <title>Genomic Encyclopedia of Type Strains, Phase IV (KMG-IV): sequencing the most valuable type-strain genomes for metagenomic binning, comparative biology and taxonomic classification.</title>
        <authorList>
            <person name="Goeker M."/>
        </authorList>
    </citation>
    <scope>NUCLEOTIDE SEQUENCE [LARGE SCALE GENOMIC DNA]</scope>
    <source>
        <strain evidence="2 3">DSM 17454</strain>
    </source>
</reference>
<dbReference type="Gene3D" id="1.10.3370.10">
    <property type="entry name" value="SecY subunit domain"/>
    <property type="match status" value="1"/>
</dbReference>
<organism evidence="2 3">
    <name type="scientific">Aminobacter carboxidus</name>
    <dbReference type="NCBI Taxonomy" id="376165"/>
    <lineage>
        <taxon>Bacteria</taxon>
        <taxon>Pseudomonadati</taxon>
        <taxon>Pseudomonadota</taxon>
        <taxon>Alphaproteobacteria</taxon>
        <taxon>Hyphomicrobiales</taxon>
        <taxon>Phyllobacteriaceae</taxon>
        <taxon>Aminobacter</taxon>
    </lineage>
</organism>
<feature type="transmembrane region" description="Helical" evidence="1">
    <location>
        <begin position="123"/>
        <end position="146"/>
    </location>
</feature>
<dbReference type="AlphaFoldDB" id="A0A8E1WJ67"/>
<dbReference type="SUPFAM" id="SSF103491">
    <property type="entry name" value="Preprotein translocase SecY subunit"/>
    <property type="match status" value="1"/>
</dbReference>
<feature type="transmembrane region" description="Helical" evidence="1">
    <location>
        <begin position="48"/>
        <end position="70"/>
    </location>
</feature>
<dbReference type="RefSeq" id="WP_184772851.1">
    <property type="nucleotide sequence ID" value="NZ_JACHGI010000016.1"/>
</dbReference>
<proteinExistence type="predicted"/>
<keyword evidence="1" id="KW-1133">Transmembrane helix</keyword>
<evidence type="ECO:0000313" key="3">
    <source>
        <dbReference type="Proteomes" id="UP000532373"/>
    </source>
</evidence>
<dbReference type="InterPro" id="IPR002208">
    <property type="entry name" value="SecY/SEC61-alpha"/>
</dbReference>
<feature type="transmembrane region" description="Helical" evidence="1">
    <location>
        <begin position="230"/>
        <end position="252"/>
    </location>
</feature>
<name>A0A8E1WJ67_9HYPH</name>
<comment type="caution">
    <text evidence="2">The sequence shown here is derived from an EMBL/GenBank/DDBJ whole genome shotgun (WGS) entry which is preliminary data.</text>
</comment>
<keyword evidence="1" id="KW-0472">Membrane</keyword>
<dbReference type="EMBL" id="JACHGI010000016">
    <property type="protein sequence ID" value="MBB6469458.1"/>
    <property type="molecule type" value="Genomic_DNA"/>
</dbReference>
<feature type="transmembrane region" description="Helical" evidence="1">
    <location>
        <begin position="192"/>
        <end position="209"/>
    </location>
</feature>
<feature type="transmembrane region" description="Helical" evidence="1">
    <location>
        <begin position="264"/>
        <end position="284"/>
    </location>
</feature>
<keyword evidence="1" id="KW-0812">Transmembrane</keyword>
<dbReference type="GO" id="GO:0016020">
    <property type="term" value="C:membrane"/>
    <property type="evidence" value="ECO:0007669"/>
    <property type="project" value="InterPro"/>
</dbReference>
<evidence type="ECO:0000313" key="2">
    <source>
        <dbReference type="EMBL" id="MBB6469458.1"/>
    </source>
</evidence>
<accession>A0A8E1WJ67</accession>
<feature type="transmembrane region" description="Helical" evidence="1">
    <location>
        <begin position="304"/>
        <end position="325"/>
    </location>
</feature>